<comment type="function">
    <text evidence="19">Component of the acetyl coenzyme A carboxylase (ACC) complex. First, biotin carboxylase catalyzes the carboxylation of biotin on its carrier protein (BCCP) and then the CO(2) group is transferred by the carboxyltransferase to acetyl-CoA to form malonyl-CoA.</text>
</comment>
<comment type="subunit">
    <text evidence="19">Acetyl-CoA carboxylase is a heterohexamer composed of biotin carboxyl carrier protein (AccB), biotin carboxylase (AccC) and two subunits each of ACCase subunit alpha (AccA) and ACCase subunit beta (AccD).</text>
</comment>
<evidence type="ECO:0000313" key="23">
    <source>
        <dbReference type="EMBL" id="MDQ0480744.1"/>
    </source>
</evidence>
<evidence type="ECO:0000256" key="5">
    <source>
        <dbReference type="ARBA" id="ARBA00011664"/>
    </source>
</evidence>
<comment type="pathway">
    <text evidence="2 19">Lipid metabolism; malonyl-CoA biosynthesis; malonyl-CoA from acetyl-CoA: step 1/1.</text>
</comment>
<dbReference type="GO" id="GO:0016740">
    <property type="term" value="F:transferase activity"/>
    <property type="evidence" value="ECO:0007669"/>
    <property type="project" value="UniProtKB-KW"/>
</dbReference>
<dbReference type="InterPro" id="IPR011763">
    <property type="entry name" value="COA_CT_C"/>
</dbReference>
<dbReference type="InterPro" id="IPR029045">
    <property type="entry name" value="ClpP/crotonase-like_dom_sf"/>
</dbReference>
<dbReference type="Proteomes" id="UP001224418">
    <property type="component" value="Unassembled WGS sequence"/>
</dbReference>
<reference evidence="23 24" key="1">
    <citation type="submission" date="2023-07" db="EMBL/GenBank/DDBJ databases">
        <title>Genomic Encyclopedia of Type Strains, Phase IV (KMG-IV): sequencing the most valuable type-strain genomes for metagenomic binning, comparative biology and taxonomic classification.</title>
        <authorList>
            <person name="Goeker M."/>
        </authorList>
    </citation>
    <scope>NUCLEOTIDE SEQUENCE [LARGE SCALE GENOMIC DNA]</scope>
    <source>
        <strain evidence="23 24">DSM 1400</strain>
    </source>
</reference>
<dbReference type="Pfam" id="PF17848">
    <property type="entry name" value="Zn_ribbon_ACC"/>
    <property type="match status" value="1"/>
</dbReference>
<feature type="domain" description="CoA carboxyltransferase C-terminal" evidence="22">
    <location>
        <begin position="318"/>
        <end position="570"/>
    </location>
</feature>
<evidence type="ECO:0000256" key="3">
    <source>
        <dbReference type="ARBA" id="ARBA00006276"/>
    </source>
</evidence>
<dbReference type="PROSITE" id="PS50989">
    <property type="entry name" value="COA_CT_CTER"/>
    <property type="match status" value="1"/>
</dbReference>
<keyword evidence="11 20" id="KW-0863">Zinc-finger</keyword>
<feature type="binding site" evidence="20">
    <location>
        <position position="64"/>
    </location>
    <ligand>
        <name>Zn(2+)</name>
        <dbReference type="ChEBI" id="CHEBI:29105"/>
    </ligand>
</feature>
<dbReference type="RefSeq" id="WP_307356865.1">
    <property type="nucleotide sequence ID" value="NZ_BAAACJ010000049.1"/>
</dbReference>
<comment type="catalytic activity">
    <reaction evidence="18 19">
        <text>N(6)-carboxybiotinyl-L-lysyl-[protein] + acetyl-CoA = N(6)-biotinyl-L-lysyl-[protein] + malonyl-CoA</text>
        <dbReference type="Rhea" id="RHEA:54728"/>
        <dbReference type="Rhea" id="RHEA-COMP:10505"/>
        <dbReference type="Rhea" id="RHEA-COMP:10506"/>
        <dbReference type="ChEBI" id="CHEBI:57288"/>
        <dbReference type="ChEBI" id="CHEBI:57384"/>
        <dbReference type="ChEBI" id="CHEBI:83144"/>
        <dbReference type="ChEBI" id="CHEBI:83145"/>
        <dbReference type="EC" id="2.1.3.15"/>
    </reaction>
</comment>
<sequence length="595" mass="66833">MGIKNIFRKNKYATVNIQNTINTSVDNIHEDIVKPNIPNGMWIKCNCCKKIVYKKDIENSLMTCSECGTCFRLAAKERIKYTIDSGTFKEMDKDMKSENPLNFPGYNKKIEVLMENKNLNEAVITGVGKINGINVAIGVMDSQFMMGSMGSVVGEKITRLFELAKKKRLPVILFTASGGARMQEGMFSLMQMAKVSAAIKKHSEKGLLYITVLTDPTTGGVTASFAMQGDIILSEPKALIGFAGKRVIEQTIKQKLPEEFQSAEFLLDKGFVDKIVKRKDMKETLAKILSVHCNISNDVREEKNGEDKEVSHLENKNIIKTKKFKLKDNDELGTWEKVKIARLLERPTALDYINKIFDYFEEFHGDRLYGDDSSIISGIGSFKSKPVTVIGIQKGRDLQENIKRNFGMPHPEGYRKALRLMKQAEKFKRPVICFIDTPGAFCGIEAEERGQGEAIAKNLMEMSDLKSPIISIIIGEGGSGGALALAVADEVWMLENSIYSILSPEGFASILFKDAKKCIEVSDVMKITSKDLMNFGIIDRVIKEPYGGAHKDIDFMCKNLEKNLEETLIRLCSEPIEGTLKKRYYKFRKIGKFIE</sequence>
<keyword evidence="9 20" id="KW-0479">Metal-binding</keyword>
<keyword evidence="6 19" id="KW-0963">Cytoplasm</keyword>
<evidence type="ECO:0000256" key="14">
    <source>
        <dbReference type="ARBA" id="ARBA00022840"/>
    </source>
</evidence>
<dbReference type="EC" id="2.1.3.15" evidence="19"/>
<dbReference type="NCBIfam" id="NF041504">
    <property type="entry name" value="AccA_sub"/>
    <property type="match status" value="1"/>
</dbReference>
<comment type="similarity">
    <text evidence="4">In the N-terminal section; belongs to the AccD/PCCB family.</text>
</comment>
<evidence type="ECO:0000256" key="7">
    <source>
        <dbReference type="ARBA" id="ARBA00022516"/>
    </source>
</evidence>
<keyword evidence="15 19" id="KW-0443">Lipid metabolism</keyword>
<name>A0ABU0JXA6_HATLI</name>
<dbReference type="PROSITE" id="PS50980">
    <property type="entry name" value="COA_CT_NTER"/>
    <property type="match status" value="1"/>
</dbReference>
<accession>A0ABU0JXA6</accession>
<feature type="zinc finger region" description="C4-type" evidence="20">
    <location>
        <begin position="45"/>
        <end position="67"/>
    </location>
</feature>
<keyword evidence="10 19" id="KW-0547">Nucleotide-binding</keyword>
<protein>
    <recommendedName>
        <fullName evidence="19 20">Multifunctional fusion protein</fullName>
    </recommendedName>
    <domain>
        <recommendedName>
            <fullName evidence="19">Acetyl-coenzyme A carboxylase carboxyl transferase subunit alpha</fullName>
            <shortName evidence="19">ACCase subunit alpha</shortName>
            <shortName evidence="19">Acetyl-CoA carboxylase carboxyltransferase subunit alpha</shortName>
            <ecNumber evidence="19">2.1.3.15</ecNumber>
        </recommendedName>
    </domain>
    <domain>
        <recommendedName>
            <fullName evidence="20">Acetyl-coenzyme A carboxylase carboxyl transferase subunit beta</fullName>
            <shortName evidence="20">ACCase subunit beta</shortName>
            <shortName evidence="20">Acetyl-CoA carboxylase carboxyltransferase subunit beta</shortName>
        </recommendedName>
    </domain>
</protein>
<dbReference type="PRINTS" id="PR01069">
    <property type="entry name" value="ACCCTRFRASEA"/>
</dbReference>
<gene>
    <name evidence="20" type="primary">accD</name>
    <name evidence="19" type="synonym">accA</name>
    <name evidence="23" type="ORF">QOZ93_002494</name>
</gene>
<dbReference type="GO" id="GO:0003989">
    <property type="term" value="F:acetyl-CoA carboxylase activity"/>
    <property type="evidence" value="ECO:0007669"/>
    <property type="project" value="UniProtKB-EC"/>
</dbReference>
<dbReference type="SUPFAM" id="SSF52096">
    <property type="entry name" value="ClpP/crotonase"/>
    <property type="match status" value="2"/>
</dbReference>
<comment type="similarity">
    <text evidence="3">In the C-terminal section; belongs to the AccA family.</text>
</comment>
<proteinExistence type="inferred from homology"/>
<keyword evidence="23" id="KW-0436">Ligase</keyword>
<dbReference type="PANTHER" id="PTHR42853:SF3">
    <property type="entry name" value="ACETYL-COENZYME A CARBOXYLASE CARBOXYL TRANSFERASE SUBUNIT ALPHA, CHLOROPLASTIC"/>
    <property type="match status" value="1"/>
</dbReference>
<keyword evidence="24" id="KW-1185">Reference proteome</keyword>
<dbReference type="InterPro" id="IPR011762">
    <property type="entry name" value="COA_CT_N"/>
</dbReference>
<dbReference type="PANTHER" id="PTHR42853">
    <property type="entry name" value="ACETYL-COENZYME A CARBOXYLASE CARBOXYL TRANSFERASE SUBUNIT ALPHA"/>
    <property type="match status" value="1"/>
</dbReference>
<keyword evidence="13 20" id="KW-0862">Zinc</keyword>
<keyword evidence="14 19" id="KW-0067">ATP-binding</keyword>
<evidence type="ECO:0000256" key="1">
    <source>
        <dbReference type="ARBA" id="ARBA00004496"/>
    </source>
</evidence>
<feature type="binding site" evidence="20">
    <location>
        <position position="67"/>
    </location>
    <ligand>
        <name>Zn(2+)</name>
        <dbReference type="ChEBI" id="CHEBI:29105"/>
    </ligand>
</feature>
<evidence type="ECO:0000256" key="9">
    <source>
        <dbReference type="ARBA" id="ARBA00022723"/>
    </source>
</evidence>
<evidence type="ECO:0000256" key="18">
    <source>
        <dbReference type="ARBA" id="ARBA00049152"/>
    </source>
</evidence>
<comment type="cofactor">
    <cofactor evidence="20">
        <name>Zn(2+)</name>
        <dbReference type="ChEBI" id="CHEBI:29105"/>
    </cofactor>
    <text evidence="20">Binds 1 zinc ion per subunit.</text>
</comment>
<comment type="similarity">
    <text evidence="19">Belongs to the AccA family.</text>
</comment>
<keyword evidence="8 19" id="KW-0808">Transferase</keyword>
<keyword evidence="16 19" id="KW-0275">Fatty acid biosynthesis</keyword>
<comment type="caution">
    <text evidence="23">The sequence shown here is derived from an EMBL/GenBank/DDBJ whole genome shotgun (WGS) entry which is preliminary data.</text>
</comment>
<dbReference type="Gene3D" id="3.90.226.10">
    <property type="entry name" value="2-enoyl-CoA Hydratase, Chain A, domain 1"/>
    <property type="match status" value="2"/>
</dbReference>
<organism evidence="23 24">
    <name type="scientific">Hathewaya limosa</name>
    <name type="common">Clostridium limosum</name>
    <dbReference type="NCBI Taxonomy" id="1536"/>
    <lineage>
        <taxon>Bacteria</taxon>
        <taxon>Bacillati</taxon>
        <taxon>Bacillota</taxon>
        <taxon>Clostridia</taxon>
        <taxon>Eubacteriales</taxon>
        <taxon>Clostridiaceae</taxon>
        <taxon>Hathewaya</taxon>
    </lineage>
</organism>
<dbReference type="NCBIfam" id="TIGR00513">
    <property type="entry name" value="accA"/>
    <property type="match status" value="1"/>
</dbReference>
<feature type="domain" description="CoA carboxyltransferase N-terminal" evidence="21">
    <location>
        <begin position="41"/>
        <end position="307"/>
    </location>
</feature>
<evidence type="ECO:0000259" key="22">
    <source>
        <dbReference type="PROSITE" id="PS50989"/>
    </source>
</evidence>
<keyword evidence="7 19" id="KW-0444">Lipid biosynthesis</keyword>
<evidence type="ECO:0000256" key="6">
    <source>
        <dbReference type="ARBA" id="ARBA00022490"/>
    </source>
</evidence>
<evidence type="ECO:0000313" key="24">
    <source>
        <dbReference type="Proteomes" id="UP001224418"/>
    </source>
</evidence>
<comment type="function">
    <text evidence="17 20">Component of the acetyl coenzyme A carboxylase (ACC) complex. Biotin carboxylase (BC) catalyzes the carboxylation of biotin on its carrier protein (BCCP) and then the CO(2) group is transferred by the transcarboxylase to acetyl-CoA to form malonyl-CoA.</text>
</comment>
<evidence type="ECO:0000256" key="10">
    <source>
        <dbReference type="ARBA" id="ARBA00022741"/>
    </source>
</evidence>
<comment type="similarity">
    <text evidence="20">Belongs to the AccD/PCCB family.</text>
</comment>
<evidence type="ECO:0000256" key="13">
    <source>
        <dbReference type="ARBA" id="ARBA00022833"/>
    </source>
</evidence>
<keyword evidence="12 19" id="KW-0276">Fatty acid metabolism</keyword>
<dbReference type="InterPro" id="IPR041010">
    <property type="entry name" value="Znf-ACC"/>
</dbReference>
<evidence type="ECO:0000259" key="21">
    <source>
        <dbReference type="PROSITE" id="PS50980"/>
    </source>
</evidence>
<dbReference type="HAMAP" id="MF_01395">
    <property type="entry name" value="AcetylCoA_CT_beta"/>
    <property type="match status" value="1"/>
</dbReference>
<dbReference type="InterPro" id="IPR000438">
    <property type="entry name" value="Acetyl_CoA_COase_Trfase_b_su"/>
</dbReference>
<evidence type="ECO:0000256" key="20">
    <source>
        <dbReference type="HAMAP-Rule" id="MF_01395"/>
    </source>
</evidence>
<dbReference type="InterPro" id="IPR001095">
    <property type="entry name" value="Acetyl_CoA_COase_a_su"/>
</dbReference>
<dbReference type="HAMAP" id="MF_00823">
    <property type="entry name" value="AcetylCoA_CT_alpha"/>
    <property type="match status" value="1"/>
</dbReference>
<comment type="subunit">
    <text evidence="5">Acetyl-CoA carboxylase is a heterotetramer composed of biotin carboxyl carrier protein (AccB), biotin carboxylase (AccC) and two subunits of ACCase subunit beta/alpha.</text>
</comment>
<dbReference type="NCBIfam" id="NF004344">
    <property type="entry name" value="PRK05724.1"/>
    <property type="match status" value="1"/>
</dbReference>
<dbReference type="Pfam" id="PF03255">
    <property type="entry name" value="ACCA"/>
    <property type="match status" value="1"/>
</dbReference>
<feature type="binding site" evidence="20">
    <location>
        <position position="48"/>
    </location>
    <ligand>
        <name>Zn(2+)</name>
        <dbReference type="ChEBI" id="CHEBI:29105"/>
    </ligand>
</feature>
<evidence type="ECO:0000256" key="19">
    <source>
        <dbReference type="HAMAP-Rule" id="MF_00823"/>
    </source>
</evidence>
<dbReference type="EMBL" id="JAUSWN010000027">
    <property type="protein sequence ID" value="MDQ0480744.1"/>
    <property type="molecule type" value="Genomic_DNA"/>
</dbReference>
<evidence type="ECO:0000256" key="8">
    <source>
        <dbReference type="ARBA" id="ARBA00022679"/>
    </source>
</evidence>
<evidence type="ECO:0000256" key="4">
    <source>
        <dbReference type="ARBA" id="ARBA00010284"/>
    </source>
</evidence>
<evidence type="ECO:0000256" key="15">
    <source>
        <dbReference type="ARBA" id="ARBA00023098"/>
    </source>
</evidence>
<evidence type="ECO:0000256" key="12">
    <source>
        <dbReference type="ARBA" id="ARBA00022832"/>
    </source>
</evidence>
<evidence type="ECO:0000256" key="2">
    <source>
        <dbReference type="ARBA" id="ARBA00004956"/>
    </source>
</evidence>
<feature type="binding site" evidence="20">
    <location>
        <position position="45"/>
    </location>
    <ligand>
        <name>Zn(2+)</name>
        <dbReference type="ChEBI" id="CHEBI:29105"/>
    </ligand>
</feature>
<evidence type="ECO:0000256" key="17">
    <source>
        <dbReference type="ARBA" id="ARBA00025280"/>
    </source>
</evidence>
<comment type="subcellular location">
    <subcellularLocation>
        <location evidence="1 19">Cytoplasm</location>
    </subcellularLocation>
</comment>
<dbReference type="NCBIfam" id="TIGR00515">
    <property type="entry name" value="accD"/>
    <property type="match status" value="1"/>
</dbReference>
<evidence type="ECO:0000256" key="16">
    <source>
        <dbReference type="ARBA" id="ARBA00023160"/>
    </source>
</evidence>
<evidence type="ECO:0000256" key="11">
    <source>
        <dbReference type="ARBA" id="ARBA00022771"/>
    </source>
</evidence>